<proteinExistence type="inferred from homology"/>
<dbReference type="EC" id="6.3.4.19" evidence="6"/>
<sequence length="353" mass="39658">MAARKPIDWPQCAARLAAIVPRERLHPAVLAHAAQPGKREPWMVAFSGGADSLALLLLLWAHWPEHRRRLSAAHFNHRLRGRAALQDERFCARVCAALHVPLAVDHWEDRPAKPSEAEARTARHAFFDRQLRKRRARVLWFGHQQDDIAETLLMRLARGSGLAGLAAPRPVQAMPAGKVHLRPLLGLKKAELAAALRRCGASWCEDQTNAGEHYLRSRIRQRVLPAWRAAVGERDALAGAALSRELMEEDDTALQAWLARLAPLREDGSLNLRRLRGVPVAVVRRALHQWLLQHERSTGLSRQCFASLLAAVLTRRTTRLSIGTGVFAEVGRDRLRIVSGVRNKRGQFQRRIN</sequence>
<evidence type="ECO:0000256" key="5">
    <source>
        <dbReference type="ARBA" id="ARBA00048539"/>
    </source>
</evidence>
<comment type="similarity">
    <text evidence="6">Belongs to the tRNA(Ile)-lysidine synthase family.</text>
</comment>
<accession>B1ZVZ7</accession>
<dbReference type="HOGENOM" id="CLU_018869_3_0_0"/>
<dbReference type="HAMAP" id="MF_01161">
    <property type="entry name" value="tRNA_Ile_lys_synt"/>
    <property type="match status" value="1"/>
</dbReference>
<gene>
    <name evidence="6" type="primary">tilS</name>
    <name evidence="8" type="ordered locus">Oter_2732</name>
</gene>
<evidence type="ECO:0000256" key="2">
    <source>
        <dbReference type="ARBA" id="ARBA00022694"/>
    </source>
</evidence>
<name>B1ZVZ7_OPITP</name>
<dbReference type="InterPro" id="IPR014729">
    <property type="entry name" value="Rossmann-like_a/b/a_fold"/>
</dbReference>
<comment type="subcellular location">
    <subcellularLocation>
        <location evidence="6">Cytoplasm</location>
    </subcellularLocation>
</comment>
<dbReference type="Gene3D" id="3.40.50.620">
    <property type="entry name" value="HUPs"/>
    <property type="match status" value="1"/>
</dbReference>
<reference evidence="8 9" key="1">
    <citation type="journal article" date="2011" name="J. Bacteriol.">
        <title>Genome sequence of the verrucomicrobium Opitutus terrae PB90-1, an abundant inhabitant of rice paddy soil ecosystems.</title>
        <authorList>
            <person name="van Passel M.W."/>
            <person name="Kant R."/>
            <person name="Palva A."/>
            <person name="Copeland A."/>
            <person name="Lucas S."/>
            <person name="Lapidus A."/>
            <person name="Glavina del Rio T."/>
            <person name="Pitluck S."/>
            <person name="Goltsman E."/>
            <person name="Clum A."/>
            <person name="Sun H."/>
            <person name="Schmutz J."/>
            <person name="Larimer F.W."/>
            <person name="Land M.L."/>
            <person name="Hauser L."/>
            <person name="Kyrpides N."/>
            <person name="Mikhailova N."/>
            <person name="Richardson P.P."/>
            <person name="Janssen P.H."/>
            <person name="de Vos W.M."/>
            <person name="Smidt H."/>
        </authorList>
    </citation>
    <scope>NUCLEOTIDE SEQUENCE [LARGE SCALE GENOMIC DNA]</scope>
    <source>
        <strain evidence="9">DSM 11246 / JCM 15787 / PB90-1</strain>
    </source>
</reference>
<comment type="domain">
    <text evidence="6">The N-terminal region contains the highly conserved SGGXDS motif, predicted to be a P-loop motif involved in ATP binding.</text>
</comment>
<evidence type="ECO:0000256" key="6">
    <source>
        <dbReference type="HAMAP-Rule" id="MF_01161"/>
    </source>
</evidence>
<dbReference type="RefSeq" id="WP_012375548.1">
    <property type="nucleotide sequence ID" value="NC_010571.1"/>
</dbReference>
<dbReference type="OrthoDB" id="9807403at2"/>
<evidence type="ECO:0000313" key="9">
    <source>
        <dbReference type="Proteomes" id="UP000007013"/>
    </source>
</evidence>
<dbReference type="GO" id="GO:0032267">
    <property type="term" value="F:tRNA(Ile)-lysidine synthase activity"/>
    <property type="evidence" value="ECO:0007669"/>
    <property type="project" value="UniProtKB-EC"/>
</dbReference>
<keyword evidence="6" id="KW-0963">Cytoplasm</keyword>
<dbReference type="CDD" id="cd01992">
    <property type="entry name" value="TilS_N"/>
    <property type="match status" value="1"/>
</dbReference>
<comment type="catalytic activity">
    <reaction evidence="5 6">
        <text>cytidine(34) in tRNA(Ile2) + L-lysine + ATP = lysidine(34) in tRNA(Ile2) + AMP + diphosphate + H(+)</text>
        <dbReference type="Rhea" id="RHEA:43744"/>
        <dbReference type="Rhea" id="RHEA-COMP:10625"/>
        <dbReference type="Rhea" id="RHEA-COMP:10670"/>
        <dbReference type="ChEBI" id="CHEBI:15378"/>
        <dbReference type="ChEBI" id="CHEBI:30616"/>
        <dbReference type="ChEBI" id="CHEBI:32551"/>
        <dbReference type="ChEBI" id="CHEBI:33019"/>
        <dbReference type="ChEBI" id="CHEBI:82748"/>
        <dbReference type="ChEBI" id="CHEBI:83665"/>
        <dbReference type="ChEBI" id="CHEBI:456215"/>
        <dbReference type="EC" id="6.3.4.19"/>
    </reaction>
</comment>
<keyword evidence="2 6" id="KW-0819">tRNA processing</keyword>
<keyword evidence="4 6" id="KW-0067">ATP-binding</keyword>
<feature type="binding site" evidence="6">
    <location>
        <begin position="47"/>
        <end position="52"/>
    </location>
    <ligand>
        <name>ATP</name>
        <dbReference type="ChEBI" id="CHEBI:30616"/>
    </ligand>
</feature>
<dbReference type="Pfam" id="PF01171">
    <property type="entry name" value="ATP_bind_3"/>
    <property type="match status" value="1"/>
</dbReference>
<evidence type="ECO:0000313" key="8">
    <source>
        <dbReference type="EMBL" id="ACB76013.1"/>
    </source>
</evidence>
<dbReference type="InterPro" id="IPR011063">
    <property type="entry name" value="TilS/TtcA_N"/>
</dbReference>
<dbReference type="NCBIfam" id="TIGR02432">
    <property type="entry name" value="lysidine_TilS_N"/>
    <property type="match status" value="1"/>
</dbReference>
<dbReference type="KEGG" id="ote:Oter_2732"/>
<dbReference type="AlphaFoldDB" id="B1ZVZ7"/>
<dbReference type="PANTHER" id="PTHR43033:SF1">
    <property type="entry name" value="TRNA(ILE)-LYSIDINE SYNTHASE-RELATED"/>
    <property type="match status" value="1"/>
</dbReference>
<dbReference type="Proteomes" id="UP000007013">
    <property type="component" value="Chromosome"/>
</dbReference>
<dbReference type="InterPro" id="IPR012795">
    <property type="entry name" value="tRNA_Ile_lys_synt_N"/>
</dbReference>
<evidence type="ECO:0000256" key="4">
    <source>
        <dbReference type="ARBA" id="ARBA00022840"/>
    </source>
</evidence>
<dbReference type="SUPFAM" id="SSF52402">
    <property type="entry name" value="Adenine nucleotide alpha hydrolases-like"/>
    <property type="match status" value="1"/>
</dbReference>
<evidence type="ECO:0000256" key="3">
    <source>
        <dbReference type="ARBA" id="ARBA00022741"/>
    </source>
</evidence>
<evidence type="ECO:0000259" key="7">
    <source>
        <dbReference type="Pfam" id="PF01171"/>
    </source>
</evidence>
<dbReference type="GO" id="GO:0005524">
    <property type="term" value="F:ATP binding"/>
    <property type="evidence" value="ECO:0007669"/>
    <property type="project" value="UniProtKB-UniRule"/>
</dbReference>
<dbReference type="PANTHER" id="PTHR43033">
    <property type="entry name" value="TRNA(ILE)-LYSIDINE SYNTHASE-RELATED"/>
    <property type="match status" value="1"/>
</dbReference>
<protein>
    <recommendedName>
        <fullName evidence="6">tRNA(Ile)-lysidine synthase</fullName>
        <ecNumber evidence="6">6.3.4.19</ecNumber>
    </recommendedName>
    <alternativeName>
        <fullName evidence="6">tRNA(Ile)-2-lysyl-cytidine synthase</fullName>
    </alternativeName>
    <alternativeName>
        <fullName evidence="6">tRNA(Ile)-lysidine synthetase</fullName>
    </alternativeName>
</protein>
<evidence type="ECO:0000256" key="1">
    <source>
        <dbReference type="ARBA" id="ARBA00022598"/>
    </source>
</evidence>
<dbReference type="eggNOG" id="COG0037">
    <property type="taxonomic scope" value="Bacteria"/>
</dbReference>
<keyword evidence="3 6" id="KW-0547">Nucleotide-binding</keyword>
<dbReference type="InterPro" id="IPR012094">
    <property type="entry name" value="tRNA_Ile_lys_synt"/>
</dbReference>
<dbReference type="GO" id="GO:0005737">
    <property type="term" value="C:cytoplasm"/>
    <property type="evidence" value="ECO:0007669"/>
    <property type="project" value="UniProtKB-SubCell"/>
</dbReference>
<feature type="domain" description="tRNA(Ile)-lysidine/2-thiocytidine synthase N-terminal" evidence="7">
    <location>
        <begin position="42"/>
        <end position="221"/>
    </location>
</feature>
<keyword evidence="1 6" id="KW-0436">Ligase</keyword>
<keyword evidence="9" id="KW-1185">Reference proteome</keyword>
<dbReference type="EMBL" id="CP001032">
    <property type="protein sequence ID" value="ACB76013.1"/>
    <property type="molecule type" value="Genomic_DNA"/>
</dbReference>
<dbReference type="STRING" id="452637.Oter_2732"/>
<dbReference type="GO" id="GO:0006400">
    <property type="term" value="P:tRNA modification"/>
    <property type="evidence" value="ECO:0007669"/>
    <property type="project" value="UniProtKB-UniRule"/>
</dbReference>
<organism evidence="8 9">
    <name type="scientific">Opitutus terrae (strain DSM 11246 / JCM 15787 / PB90-1)</name>
    <dbReference type="NCBI Taxonomy" id="452637"/>
    <lineage>
        <taxon>Bacteria</taxon>
        <taxon>Pseudomonadati</taxon>
        <taxon>Verrucomicrobiota</taxon>
        <taxon>Opitutia</taxon>
        <taxon>Opitutales</taxon>
        <taxon>Opitutaceae</taxon>
        <taxon>Opitutus</taxon>
    </lineage>
</organism>
<comment type="function">
    <text evidence="6">Ligates lysine onto the cytidine present at position 34 of the AUA codon-specific tRNA(Ile) that contains the anticodon CAU, in an ATP-dependent manner. Cytidine is converted to lysidine, thus changing the amino acid specificity of the tRNA from methionine to isoleucine.</text>
</comment>